<dbReference type="CDD" id="cd00067">
    <property type="entry name" value="GAL4"/>
    <property type="match status" value="1"/>
</dbReference>
<dbReference type="InterPro" id="IPR007219">
    <property type="entry name" value="XnlR_reg_dom"/>
</dbReference>
<dbReference type="OrthoDB" id="4337792at2759"/>
<evidence type="ECO:0000256" key="4">
    <source>
        <dbReference type="ARBA" id="ARBA00023125"/>
    </source>
</evidence>
<reference evidence="9 10" key="1">
    <citation type="journal article" date="2018" name="IMA Fungus">
        <title>IMA Genome-F 9: Draft genome sequence of Annulohypoxylon stygium, Aspergillus mulundensis, Berkeleyomyces basicola (syn. Thielaviopsis basicola), Ceratocystis smalleyi, two Cercospora beticola strains, Coleophoma cylindrospora, Fusarium fracticaudum, Phialophora cf. hyalina, and Morchella septimelata.</title>
        <authorList>
            <person name="Wingfield B.D."/>
            <person name="Bills G.F."/>
            <person name="Dong Y."/>
            <person name="Huang W."/>
            <person name="Nel W.J."/>
            <person name="Swalarsk-Parry B.S."/>
            <person name="Vaghefi N."/>
            <person name="Wilken P.M."/>
            <person name="An Z."/>
            <person name="de Beer Z.W."/>
            <person name="De Vos L."/>
            <person name="Chen L."/>
            <person name="Duong T.A."/>
            <person name="Gao Y."/>
            <person name="Hammerbacher A."/>
            <person name="Kikkert J.R."/>
            <person name="Li Y."/>
            <person name="Li H."/>
            <person name="Li K."/>
            <person name="Li Q."/>
            <person name="Liu X."/>
            <person name="Ma X."/>
            <person name="Naidoo K."/>
            <person name="Pethybridge S.J."/>
            <person name="Sun J."/>
            <person name="Steenkamp E.T."/>
            <person name="van der Nest M.A."/>
            <person name="van Wyk S."/>
            <person name="Wingfield M.J."/>
            <person name="Xiong C."/>
            <person name="Yue Q."/>
            <person name="Zhang X."/>
        </authorList>
    </citation>
    <scope>NUCLEOTIDE SEQUENCE [LARGE SCALE GENOMIC DNA]</scope>
    <source>
        <strain evidence="9 10">BP5796</strain>
    </source>
</reference>
<evidence type="ECO:0000256" key="1">
    <source>
        <dbReference type="ARBA" id="ARBA00022723"/>
    </source>
</evidence>
<dbReference type="PANTHER" id="PTHR31944:SF131">
    <property type="entry name" value="HEME-RESPONSIVE ZINC FINGER TRANSCRIPTION FACTOR HAP1"/>
    <property type="match status" value="1"/>
</dbReference>
<evidence type="ECO:0000313" key="9">
    <source>
        <dbReference type="EMBL" id="RDW58451.1"/>
    </source>
</evidence>
<dbReference type="SUPFAM" id="SSF57701">
    <property type="entry name" value="Zn2/Cys6 DNA-binding domain"/>
    <property type="match status" value="1"/>
</dbReference>
<feature type="region of interest" description="Disordered" evidence="7">
    <location>
        <begin position="77"/>
        <end position="144"/>
    </location>
</feature>
<dbReference type="AlphaFoldDB" id="A0A3D8Q9J2"/>
<dbReference type="GO" id="GO:0008270">
    <property type="term" value="F:zinc ion binding"/>
    <property type="evidence" value="ECO:0007669"/>
    <property type="project" value="InterPro"/>
</dbReference>
<dbReference type="InterPro" id="IPR001138">
    <property type="entry name" value="Zn2Cys6_DnaBD"/>
</dbReference>
<evidence type="ECO:0000256" key="2">
    <source>
        <dbReference type="ARBA" id="ARBA00022833"/>
    </source>
</evidence>
<evidence type="ECO:0000256" key="7">
    <source>
        <dbReference type="SAM" id="MobiDB-lite"/>
    </source>
</evidence>
<dbReference type="PROSITE" id="PS50048">
    <property type="entry name" value="ZN2_CY6_FUNGAL_2"/>
    <property type="match status" value="1"/>
</dbReference>
<dbReference type="SMART" id="SM00906">
    <property type="entry name" value="Fungal_trans"/>
    <property type="match status" value="1"/>
</dbReference>
<dbReference type="PROSITE" id="PS00463">
    <property type="entry name" value="ZN2_CY6_FUNGAL_1"/>
    <property type="match status" value="1"/>
</dbReference>
<dbReference type="PANTHER" id="PTHR31944">
    <property type="entry name" value="HEME-RESPONSIVE ZINC FINGER TRANSCRIPTION FACTOR HAP1"/>
    <property type="match status" value="1"/>
</dbReference>
<evidence type="ECO:0000256" key="3">
    <source>
        <dbReference type="ARBA" id="ARBA00023015"/>
    </source>
</evidence>
<proteinExistence type="predicted"/>
<dbReference type="GO" id="GO:0006351">
    <property type="term" value="P:DNA-templated transcription"/>
    <property type="evidence" value="ECO:0007669"/>
    <property type="project" value="InterPro"/>
</dbReference>
<feature type="domain" description="Zn(2)-C6 fungal-type" evidence="8">
    <location>
        <begin position="19"/>
        <end position="49"/>
    </location>
</feature>
<organism evidence="9 10">
    <name type="scientific">Coleophoma crateriformis</name>
    <dbReference type="NCBI Taxonomy" id="565419"/>
    <lineage>
        <taxon>Eukaryota</taxon>
        <taxon>Fungi</taxon>
        <taxon>Dikarya</taxon>
        <taxon>Ascomycota</taxon>
        <taxon>Pezizomycotina</taxon>
        <taxon>Leotiomycetes</taxon>
        <taxon>Helotiales</taxon>
        <taxon>Dermateaceae</taxon>
        <taxon>Coleophoma</taxon>
    </lineage>
</organism>
<gene>
    <name evidence="9" type="ORF">BP5796_12381</name>
</gene>
<dbReference type="InterPro" id="IPR051430">
    <property type="entry name" value="Fungal_TF_Env_Response"/>
</dbReference>
<dbReference type="GO" id="GO:0005634">
    <property type="term" value="C:nucleus"/>
    <property type="evidence" value="ECO:0007669"/>
    <property type="project" value="TreeGrafter"/>
</dbReference>
<keyword evidence="2" id="KW-0862">Zinc</keyword>
<sequence>MADSRHSLPLHKRRRSALSCVECRRRKIKCDRNSPCSHCRQSRGITCIYSGRGRPLATEPNASTLSASVQVVGQGQGIYSSSSHPEKYSVSTGQSPSYATPITVNSSDPERRRNPLSRTQDSNTLLPQSIPYTSTPGHQVGTKRSDDIATNVNAHVNGNGTATGESEESKIAYETQGDFLALNNVIVGGSHNVSLLRTKFSNPSSGIPPHDSKASIRSMRFYGQSHWKHSLKQFDNILTSEGLNHLDRGQGSDQIRNVMHKCKAMIRKAKAEVPTLFSLNSQVQHDFPERDVADRLVQNYFRTMEGTYRILHTQSFYHEYEQYWKDPLRAAPPSIMKILLTMAIGSCFYQDEDSGSLRARAQQWVSAAQIWVSAPLEKARLNVSVLQVHCLLLLARQTNAVGGDLTWISAGSLLRTAFLIGLHRDPKYFPRMSILQSELRRRLWATVLEMTVQTSLDSGMPPLISMNDFDTKSPSNVDDEDLCEGMMEALIPKPIHLFTQTSIQIQLLKSLPTRYQIARQINDFQSSASYDDILRLGTEMNMACNESTIRMNEYTSSIPRPTMLQRNLLDLTTRRFLLALHRPFAIKSKEDPRYYFSRKVCLDTALIVASHTSSSPGDPQPLPGKTDDYTRLRTVGSGFYKEITIYAGVLVGIELSMQLEEEAASGLPPTRSAAIGRAPLHKVLRDIVELSAARVQFGDNGVREYIFLSAVMAKMEALEKGTNPEHAMKEMAQLSAQNYLEMIKARTNQPETPSDISDLQDTGELAEQLLTLEQDFPHDFMLQDGSLYFDTDLLGSWHLDTWIGNNP</sequence>
<dbReference type="SMART" id="SM00066">
    <property type="entry name" value="GAL4"/>
    <property type="match status" value="1"/>
</dbReference>
<protein>
    <recommendedName>
        <fullName evidence="8">Zn(2)-C6 fungal-type domain-containing protein</fullName>
    </recommendedName>
</protein>
<dbReference type="Pfam" id="PF04082">
    <property type="entry name" value="Fungal_trans"/>
    <property type="match status" value="1"/>
</dbReference>
<feature type="compositionally biased region" description="Polar residues" evidence="7">
    <location>
        <begin position="116"/>
        <end position="137"/>
    </location>
</feature>
<evidence type="ECO:0000313" key="10">
    <source>
        <dbReference type="Proteomes" id="UP000256328"/>
    </source>
</evidence>
<dbReference type="GO" id="GO:0001228">
    <property type="term" value="F:DNA-binding transcription activator activity, RNA polymerase II-specific"/>
    <property type="evidence" value="ECO:0007669"/>
    <property type="project" value="TreeGrafter"/>
</dbReference>
<keyword evidence="1" id="KW-0479">Metal-binding</keyword>
<name>A0A3D8Q9J2_9HELO</name>
<keyword evidence="3" id="KW-0805">Transcription regulation</keyword>
<dbReference type="InterPro" id="IPR036864">
    <property type="entry name" value="Zn2-C6_fun-type_DNA-bd_sf"/>
</dbReference>
<feature type="compositionally biased region" description="Polar residues" evidence="7">
    <location>
        <begin position="77"/>
        <end position="107"/>
    </location>
</feature>
<dbReference type="CDD" id="cd12148">
    <property type="entry name" value="fungal_TF_MHR"/>
    <property type="match status" value="1"/>
</dbReference>
<dbReference type="EMBL" id="PDLN01000021">
    <property type="protein sequence ID" value="RDW58451.1"/>
    <property type="molecule type" value="Genomic_DNA"/>
</dbReference>
<keyword evidence="5" id="KW-0804">Transcription</keyword>
<evidence type="ECO:0000259" key="8">
    <source>
        <dbReference type="PROSITE" id="PS50048"/>
    </source>
</evidence>
<evidence type="ECO:0000256" key="5">
    <source>
        <dbReference type="ARBA" id="ARBA00023163"/>
    </source>
</evidence>
<accession>A0A3D8Q9J2</accession>
<dbReference type="GO" id="GO:0000978">
    <property type="term" value="F:RNA polymerase II cis-regulatory region sequence-specific DNA binding"/>
    <property type="evidence" value="ECO:0007669"/>
    <property type="project" value="TreeGrafter"/>
</dbReference>
<keyword evidence="10" id="KW-1185">Reference proteome</keyword>
<dbReference type="Proteomes" id="UP000256328">
    <property type="component" value="Unassembled WGS sequence"/>
</dbReference>
<dbReference type="Pfam" id="PF00172">
    <property type="entry name" value="Zn_clus"/>
    <property type="match status" value="1"/>
</dbReference>
<dbReference type="Gene3D" id="4.10.240.10">
    <property type="entry name" value="Zn(2)-C6 fungal-type DNA-binding domain"/>
    <property type="match status" value="1"/>
</dbReference>
<keyword evidence="4" id="KW-0238">DNA-binding</keyword>
<comment type="caution">
    <text evidence="9">The sequence shown here is derived from an EMBL/GenBank/DDBJ whole genome shotgun (WGS) entry which is preliminary data.</text>
</comment>
<evidence type="ECO:0000256" key="6">
    <source>
        <dbReference type="ARBA" id="ARBA00023242"/>
    </source>
</evidence>
<keyword evidence="6" id="KW-0539">Nucleus</keyword>